<dbReference type="Proteomes" id="UP001175001">
    <property type="component" value="Unassembled WGS sequence"/>
</dbReference>
<sequence>MPASTFLGSGSSSSPPFSVPGQSDVGPPVFPEVAPHQLAPDTETTTLHALVRTLSDQSNAKFSTDSASGPTRYVKLEFAGGVPKANLKASILLSPHFPSLPSLHFLDPLTLTTSLLDSSHPDHLTS</sequence>
<evidence type="ECO:0000256" key="1">
    <source>
        <dbReference type="SAM" id="MobiDB-lite"/>
    </source>
</evidence>
<dbReference type="AlphaFoldDB" id="A0AA40D3Y3"/>
<protein>
    <submittedName>
        <fullName evidence="2">Uncharacterized protein</fullName>
    </submittedName>
</protein>
<comment type="caution">
    <text evidence="2">The sequence shown here is derived from an EMBL/GenBank/DDBJ whole genome shotgun (WGS) entry which is preliminary data.</text>
</comment>
<proteinExistence type="predicted"/>
<feature type="region of interest" description="Disordered" evidence="1">
    <location>
        <begin position="1"/>
        <end position="35"/>
    </location>
</feature>
<accession>A0AA40D3Y3</accession>
<dbReference type="EMBL" id="JAUJDW010000006">
    <property type="protein sequence ID" value="KAK0662180.1"/>
    <property type="molecule type" value="Genomic_DNA"/>
</dbReference>
<name>A0AA40D3Y3_9PEZI</name>
<keyword evidence="3" id="KW-1185">Reference proteome</keyword>
<evidence type="ECO:0000313" key="2">
    <source>
        <dbReference type="EMBL" id="KAK0662180.1"/>
    </source>
</evidence>
<gene>
    <name evidence="2" type="ORF">DIS24_g1921</name>
</gene>
<organism evidence="2 3">
    <name type="scientific">Lasiodiplodia hormozganensis</name>
    <dbReference type="NCBI Taxonomy" id="869390"/>
    <lineage>
        <taxon>Eukaryota</taxon>
        <taxon>Fungi</taxon>
        <taxon>Dikarya</taxon>
        <taxon>Ascomycota</taxon>
        <taxon>Pezizomycotina</taxon>
        <taxon>Dothideomycetes</taxon>
        <taxon>Dothideomycetes incertae sedis</taxon>
        <taxon>Botryosphaeriales</taxon>
        <taxon>Botryosphaeriaceae</taxon>
        <taxon>Lasiodiplodia</taxon>
    </lineage>
</organism>
<reference evidence="2" key="1">
    <citation type="submission" date="2023-06" db="EMBL/GenBank/DDBJ databases">
        <title>Multi-omics analyses reveal the molecular pathogenesis toolkit of Lasiodiplodia hormozganensis, a cross-kingdom pathogen.</title>
        <authorList>
            <person name="Felix C."/>
            <person name="Meneses R."/>
            <person name="Goncalves M.F.M."/>
            <person name="Tilleman L."/>
            <person name="Duarte A.S."/>
            <person name="Jorrin-Novo J.V."/>
            <person name="Van De Peer Y."/>
            <person name="Deforce D."/>
            <person name="Van Nieuwerburgh F."/>
            <person name="Esteves A.C."/>
            <person name="Alves A."/>
        </authorList>
    </citation>
    <scope>NUCLEOTIDE SEQUENCE</scope>
    <source>
        <strain evidence="2">CBS 339.90</strain>
    </source>
</reference>
<evidence type="ECO:0000313" key="3">
    <source>
        <dbReference type="Proteomes" id="UP001175001"/>
    </source>
</evidence>
<feature type="compositionally biased region" description="Low complexity" evidence="1">
    <location>
        <begin position="8"/>
        <end position="23"/>
    </location>
</feature>